<evidence type="ECO:0000256" key="3">
    <source>
        <dbReference type="ARBA" id="ARBA00012531"/>
    </source>
</evidence>
<comment type="pathway">
    <text evidence="1">Alkene biosynthesis; ethylene biosynthesis via 2-oxoglutarate.</text>
</comment>
<comment type="caution">
    <text evidence="12">The sequence shown here is derived from an EMBL/GenBank/DDBJ whole genome shotgun (WGS) entry which is preliminary data.</text>
</comment>
<evidence type="ECO:0000259" key="11">
    <source>
        <dbReference type="PROSITE" id="PS51471"/>
    </source>
</evidence>
<name>A0ABW3IQX4_9RHOB</name>
<comment type="catalytic activity">
    <reaction evidence="9">
        <text>L-arginine + 2-oxoglutarate + O2 = guanidine + L-glutamate 5-semialdehyde + succinate + CO2</text>
        <dbReference type="Rhea" id="RHEA:31535"/>
        <dbReference type="ChEBI" id="CHEBI:15379"/>
        <dbReference type="ChEBI" id="CHEBI:16526"/>
        <dbReference type="ChEBI" id="CHEBI:16810"/>
        <dbReference type="ChEBI" id="CHEBI:30031"/>
        <dbReference type="ChEBI" id="CHEBI:30087"/>
        <dbReference type="ChEBI" id="CHEBI:32682"/>
        <dbReference type="ChEBI" id="CHEBI:58066"/>
        <dbReference type="EC" id="1.14.20.7"/>
    </reaction>
</comment>
<evidence type="ECO:0000256" key="8">
    <source>
        <dbReference type="ARBA" id="ARBA00047725"/>
    </source>
</evidence>
<keyword evidence="5" id="KW-0266">Ethylene biosynthesis</keyword>
<dbReference type="PANTHER" id="PTHR47990">
    <property type="entry name" value="2-OXOGLUTARATE (2OG) AND FE(II)-DEPENDENT OXYGENASE SUPERFAMILY PROTEIN-RELATED"/>
    <property type="match status" value="1"/>
</dbReference>
<dbReference type="EMBL" id="JBHTJT010000021">
    <property type="protein sequence ID" value="MFD0980404.1"/>
    <property type="molecule type" value="Genomic_DNA"/>
</dbReference>
<gene>
    <name evidence="12" type="ORF">ACFQ2S_12150</name>
</gene>
<dbReference type="InterPro" id="IPR050231">
    <property type="entry name" value="Iron_ascorbate_oxido_reductase"/>
</dbReference>
<dbReference type="InterPro" id="IPR027443">
    <property type="entry name" value="IPNS-like_sf"/>
</dbReference>
<evidence type="ECO:0000256" key="10">
    <source>
        <dbReference type="SAM" id="MobiDB-lite"/>
    </source>
</evidence>
<evidence type="ECO:0000256" key="5">
    <source>
        <dbReference type="ARBA" id="ARBA00022666"/>
    </source>
</evidence>
<evidence type="ECO:0000256" key="6">
    <source>
        <dbReference type="ARBA" id="ARBA00031011"/>
    </source>
</evidence>
<evidence type="ECO:0000313" key="12">
    <source>
        <dbReference type="EMBL" id="MFD0980404.1"/>
    </source>
</evidence>
<dbReference type="PROSITE" id="PS51471">
    <property type="entry name" value="FE2OG_OXY"/>
    <property type="match status" value="1"/>
</dbReference>
<organism evidence="12 13">
    <name type="scientific">Tropicimonas aquimaris</name>
    <dbReference type="NCBI Taxonomy" id="914152"/>
    <lineage>
        <taxon>Bacteria</taxon>
        <taxon>Pseudomonadati</taxon>
        <taxon>Pseudomonadota</taxon>
        <taxon>Alphaproteobacteria</taxon>
        <taxon>Rhodobacterales</taxon>
        <taxon>Roseobacteraceae</taxon>
        <taxon>Tropicimonas</taxon>
    </lineage>
</organism>
<evidence type="ECO:0000256" key="1">
    <source>
        <dbReference type="ARBA" id="ARBA00004767"/>
    </source>
</evidence>
<evidence type="ECO:0000256" key="4">
    <source>
        <dbReference type="ARBA" id="ARBA00019045"/>
    </source>
</evidence>
<dbReference type="SUPFAM" id="SSF51197">
    <property type="entry name" value="Clavaminate synthase-like"/>
    <property type="match status" value="1"/>
</dbReference>
<accession>A0ABW3IQX4</accession>
<evidence type="ECO:0000256" key="2">
    <source>
        <dbReference type="ARBA" id="ARBA00012293"/>
    </source>
</evidence>
<sequence length="111" mass="12050">MGAGAHVDQGALTLLLTDGEPGLQVWSAEQDDWIDVPHVPGVIVVNVGACLQEWSGGRYSAPLHRVLPPRGDRRSVAFFLRPEKGSPRVSPGERTSRQSWASETTERHANA</sequence>
<evidence type="ECO:0000256" key="7">
    <source>
        <dbReference type="ARBA" id="ARBA00031282"/>
    </source>
</evidence>
<reference evidence="13" key="1">
    <citation type="journal article" date="2019" name="Int. J. Syst. Evol. Microbiol.">
        <title>The Global Catalogue of Microorganisms (GCM) 10K type strain sequencing project: providing services to taxonomists for standard genome sequencing and annotation.</title>
        <authorList>
            <consortium name="The Broad Institute Genomics Platform"/>
            <consortium name="The Broad Institute Genome Sequencing Center for Infectious Disease"/>
            <person name="Wu L."/>
            <person name="Ma J."/>
        </authorList>
    </citation>
    <scope>NUCLEOTIDE SEQUENCE [LARGE SCALE GENOMIC DNA]</scope>
    <source>
        <strain evidence="13">CCUG 60524</strain>
    </source>
</reference>
<dbReference type="Proteomes" id="UP001597108">
    <property type="component" value="Unassembled WGS sequence"/>
</dbReference>
<proteinExistence type="predicted"/>
<evidence type="ECO:0000313" key="13">
    <source>
        <dbReference type="Proteomes" id="UP001597108"/>
    </source>
</evidence>
<dbReference type="InterPro" id="IPR044861">
    <property type="entry name" value="IPNS-like_FE2OG_OXY"/>
</dbReference>
<dbReference type="Pfam" id="PF03171">
    <property type="entry name" value="2OG-FeII_Oxy"/>
    <property type="match status" value="1"/>
</dbReference>
<protein>
    <recommendedName>
        <fullName evidence="4">2-oxoglutarate-dependent ethylene/succinate-forming enzyme</fullName>
        <ecNumber evidence="3">1.13.12.19</ecNumber>
        <ecNumber evidence="2">1.14.20.7</ecNumber>
    </recommendedName>
    <alternativeName>
        <fullName evidence="6">2-oxoglutarate dioxygenase (ethylene-forming)</fullName>
    </alternativeName>
    <alternativeName>
        <fullName evidence="7">2-oxoglutarate/L-arginine monooxygenase/decarboxylase (succinate-forming)</fullName>
    </alternativeName>
</protein>
<comment type="catalytic activity">
    <reaction evidence="8">
        <text>2-oxoglutarate + O2 + 2 H(+) = ethene + 3 CO2 + H2O</text>
        <dbReference type="Rhea" id="RHEA:31523"/>
        <dbReference type="ChEBI" id="CHEBI:15377"/>
        <dbReference type="ChEBI" id="CHEBI:15378"/>
        <dbReference type="ChEBI" id="CHEBI:15379"/>
        <dbReference type="ChEBI" id="CHEBI:16526"/>
        <dbReference type="ChEBI" id="CHEBI:16810"/>
        <dbReference type="ChEBI" id="CHEBI:18153"/>
        <dbReference type="EC" id="1.13.12.19"/>
    </reaction>
</comment>
<feature type="domain" description="Fe2OG dioxygenase" evidence="11">
    <location>
        <begin position="1"/>
        <end position="82"/>
    </location>
</feature>
<dbReference type="Gene3D" id="2.60.120.330">
    <property type="entry name" value="B-lactam Antibiotic, Isopenicillin N Synthase, Chain"/>
    <property type="match status" value="1"/>
</dbReference>
<dbReference type="EC" id="1.14.20.7" evidence="2"/>
<dbReference type="RefSeq" id="WP_386074790.1">
    <property type="nucleotide sequence ID" value="NZ_JBHTJT010000021.1"/>
</dbReference>
<feature type="region of interest" description="Disordered" evidence="10">
    <location>
        <begin position="80"/>
        <end position="111"/>
    </location>
</feature>
<dbReference type="InterPro" id="IPR005123">
    <property type="entry name" value="Oxoglu/Fe-dep_dioxygenase_dom"/>
</dbReference>
<keyword evidence="13" id="KW-1185">Reference proteome</keyword>
<dbReference type="EC" id="1.13.12.19" evidence="3"/>
<evidence type="ECO:0000256" key="9">
    <source>
        <dbReference type="ARBA" id="ARBA00049359"/>
    </source>
</evidence>